<accession>M5U6S3</accession>
<dbReference type="PATRIC" id="fig|1263870.3.peg.5275"/>
<dbReference type="InterPro" id="IPR000711">
    <property type="entry name" value="ATPase_OSCP/dsu"/>
</dbReference>
<dbReference type="HAMAP" id="MF_01416">
    <property type="entry name" value="ATP_synth_delta_bact"/>
    <property type="match status" value="1"/>
</dbReference>
<dbReference type="Proteomes" id="UP000011885">
    <property type="component" value="Unassembled WGS sequence"/>
</dbReference>
<dbReference type="Pfam" id="PF00213">
    <property type="entry name" value="OSCP"/>
    <property type="match status" value="1"/>
</dbReference>
<dbReference type="InterPro" id="IPR026015">
    <property type="entry name" value="ATP_synth_OSCP/delta_N_sf"/>
</dbReference>
<keyword evidence="7" id="KW-0139">CF(1)</keyword>
<evidence type="ECO:0000256" key="3">
    <source>
        <dbReference type="ARBA" id="ARBA00022781"/>
    </source>
</evidence>
<evidence type="ECO:0000256" key="6">
    <source>
        <dbReference type="ARBA" id="ARBA00023310"/>
    </source>
</evidence>
<dbReference type="OrthoDB" id="9802471at2"/>
<comment type="function">
    <text evidence="7">This protein is part of the stalk that links CF(0) to CF(1). It either transmits conformational changes from CF(0) to CF(1) or is implicated in proton conduction.</text>
</comment>
<dbReference type="GO" id="GO:0046933">
    <property type="term" value="F:proton-transporting ATP synthase activity, rotational mechanism"/>
    <property type="evidence" value="ECO:0007669"/>
    <property type="project" value="UniProtKB-UniRule"/>
</dbReference>
<sequence>MPLKIPGLQALKSKFFRRPPAEIPEVSESVSQPTALDVGAEQLGKTYARALLGATQAEGSTDQVINELNELCDEALANSDQLRAAFASPRIDASEKCRVLDRMLGGSAHPTLLKFLKVMANRHRLAYVNAVRNAVVKLHDEATGRLAIEIRTAVPMTDDLRGSVTHQLNVHFGKEVRLKEIVDPSVIGGTVIRVGDTVFDSSVASRLDKVGRVAASGFARQLIEKSDQFVGN</sequence>
<name>M5U6S3_9BACT</name>
<evidence type="ECO:0000256" key="1">
    <source>
        <dbReference type="ARBA" id="ARBA00004370"/>
    </source>
</evidence>
<dbReference type="PANTHER" id="PTHR11910">
    <property type="entry name" value="ATP SYNTHASE DELTA CHAIN"/>
    <property type="match status" value="1"/>
</dbReference>
<gene>
    <name evidence="7" type="primary">atpH</name>
    <name evidence="8" type="ORF">RSSM_04988</name>
</gene>
<keyword evidence="6 7" id="KW-0066">ATP synthesis</keyword>
<keyword evidence="3 7" id="KW-0375">Hydrogen ion transport</keyword>
<dbReference type="SUPFAM" id="SSF47928">
    <property type="entry name" value="N-terminal domain of the delta subunit of the F1F0-ATP synthase"/>
    <property type="match status" value="1"/>
</dbReference>
<keyword evidence="9" id="KW-1185">Reference proteome</keyword>
<dbReference type="Gene3D" id="1.10.520.20">
    <property type="entry name" value="N-terminal domain of the delta subunit of the F1F0-ATP synthase"/>
    <property type="match status" value="1"/>
</dbReference>
<dbReference type="AlphaFoldDB" id="M5U6S3"/>
<evidence type="ECO:0000256" key="7">
    <source>
        <dbReference type="HAMAP-Rule" id="MF_01416"/>
    </source>
</evidence>
<evidence type="ECO:0000313" key="9">
    <source>
        <dbReference type="Proteomes" id="UP000011885"/>
    </source>
</evidence>
<comment type="similarity">
    <text evidence="7">Belongs to the ATPase delta chain family.</text>
</comment>
<keyword evidence="2 7" id="KW-0813">Transport</keyword>
<dbReference type="GO" id="GO:0045259">
    <property type="term" value="C:proton-transporting ATP synthase complex"/>
    <property type="evidence" value="ECO:0007669"/>
    <property type="project" value="UniProtKB-KW"/>
</dbReference>
<comment type="function">
    <text evidence="7">F(1)F(0) ATP synthase produces ATP from ADP in the presence of a proton or sodium gradient. F-type ATPases consist of two structural domains, F(1) containing the extramembraneous catalytic core and F(0) containing the membrane proton channel, linked together by a central stalk and a peripheral stalk. During catalysis, ATP synthesis in the catalytic domain of F(1) is coupled via a rotary mechanism of the central stalk subunits to proton translocation.</text>
</comment>
<proteinExistence type="inferred from homology"/>
<evidence type="ECO:0000256" key="2">
    <source>
        <dbReference type="ARBA" id="ARBA00022448"/>
    </source>
</evidence>
<evidence type="ECO:0000256" key="4">
    <source>
        <dbReference type="ARBA" id="ARBA00023065"/>
    </source>
</evidence>
<evidence type="ECO:0000256" key="5">
    <source>
        <dbReference type="ARBA" id="ARBA00023136"/>
    </source>
</evidence>
<dbReference type="EMBL" id="ANOH01000342">
    <property type="protein sequence ID" value="EMI53576.1"/>
    <property type="molecule type" value="Genomic_DNA"/>
</dbReference>
<comment type="subcellular location">
    <subcellularLocation>
        <location evidence="7">Cell membrane</location>
        <topology evidence="7">Peripheral membrane protein</topology>
    </subcellularLocation>
    <subcellularLocation>
        <location evidence="1">Membrane</location>
    </subcellularLocation>
</comment>
<keyword evidence="5 7" id="KW-0472">Membrane</keyword>
<dbReference type="PRINTS" id="PR00125">
    <property type="entry name" value="ATPASEDELTA"/>
</dbReference>
<dbReference type="GO" id="GO:0016787">
    <property type="term" value="F:hydrolase activity"/>
    <property type="evidence" value="ECO:0007669"/>
    <property type="project" value="UniProtKB-KW"/>
</dbReference>
<keyword evidence="8" id="KW-0378">Hydrolase</keyword>
<keyword evidence="4 7" id="KW-0406">Ion transport</keyword>
<protein>
    <recommendedName>
        <fullName evidence="7">ATP synthase subunit delta</fullName>
    </recommendedName>
    <alternativeName>
        <fullName evidence="7">ATP synthase F(1) sector subunit delta</fullName>
    </alternativeName>
    <alternativeName>
        <fullName evidence="7">F-type ATPase subunit delta</fullName>
        <shortName evidence="7">F-ATPase subunit delta</shortName>
    </alternativeName>
</protein>
<dbReference type="NCBIfam" id="TIGR01145">
    <property type="entry name" value="ATP_synt_delta"/>
    <property type="match status" value="1"/>
</dbReference>
<evidence type="ECO:0000313" key="8">
    <source>
        <dbReference type="EMBL" id="EMI53576.1"/>
    </source>
</evidence>
<keyword evidence="7" id="KW-1003">Cell membrane</keyword>
<dbReference type="GO" id="GO:0005886">
    <property type="term" value="C:plasma membrane"/>
    <property type="evidence" value="ECO:0007669"/>
    <property type="project" value="UniProtKB-SubCell"/>
</dbReference>
<dbReference type="RefSeq" id="WP_008684561.1">
    <property type="nucleotide sequence ID" value="NZ_ANOH01000342.1"/>
</dbReference>
<comment type="caution">
    <text evidence="8">The sequence shown here is derived from an EMBL/GenBank/DDBJ whole genome shotgun (WGS) entry which is preliminary data.</text>
</comment>
<reference evidence="8 9" key="1">
    <citation type="journal article" date="2013" name="Mar. Genomics">
        <title>Expression of sulfatases in Rhodopirellula baltica and the diversity of sulfatases in the genus Rhodopirellula.</title>
        <authorList>
            <person name="Wegner C.E."/>
            <person name="Richter-Heitmann T."/>
            <person name="Klindworth A."/>
            <person name="Klockow C."/>
            <person name="Richter M."/>
            <person name="Achstetter T."/>
            <person name="Glockner F.O."/>
            <person name="Harder J."/>
        </authorList>
    </citation>
    <scope>NUCLEOTIDE SEQUENCE [LARGE SCALE GENOMIC DNA]</scope>
    <source>
        <strain evidence="8 9">SM41</strain>
    </source>
</reference>
<organism evidence="8 9">
    <name type="scientific">Rhodopirellula sallentina SM41</name>
    <dbReference type="NCBI Taxonomy" id="1263870"/>
    <lineage>
        <taxon>Bacteria</taxon>
        <taxon>Pseudomonadati</taxon>
        <taxon>Planctomycetota</taxon>
        <taxon>Planctomycetia</taxon>
        <taxon>Pirellulales</taxon>
        <taxon>Pirellulaceae</taxon>
        <taxon>Rhodopirellula</taxon>
    </lineage>
</organism>